<reference evidence="2" key="1">
    <citation type="submission" date="2021-10" db="EMBL/GenBank/DDBJ databases">
        <title>Tropical sea cucumber genome reveals ecological adaptation and Cuvierian tubules defense mechanism.</title>
        <authorList>
            <person name="Chen T."/>
        </authorList>
    </citation>
    <scope>NUCLEOTIDE SEQUENCE</scope>
    <source>
        <strain evidence="2">Nanhai2018</strain>
        <tissue evidence="2">Muscle</tissue>
    </source>
</reference>
<gene>
    <name evidence="2" type="ORF">HOLleu_37625</name>
</gene>
<feature type="region of interest" description="Disordered" evidence="1">
    <location>
        <begin position="1"/>
        <end position="34"/>
    </location>
</feature>
<name>A0A9Q0YJQ1_HOLLE</name>
<protein>
    <submittedName>
        <fullName evidence="2">Uncharacterized protein</fullName>
    </submittedName>
</protein>
<comment type="caution">
    <text evidence="2">The sequence shown here is derived from an EMBL/GenBank/DDBJ whole genome shotgun (WGS) entry which is preliminary data.</text>
</comment>
<dbReference type="AlphaFoldDB" id="A0A9Q0YJQ1"/>
<dbReference type="Proteomes" id="UP001152320">
    <property type="component" value="Chromosome 20"/>
</dbReference>
<evidence type="ECO:0000313" key="2">
    <source>
        <dbReference type="EMBL" id="KAJ8022661.1"/>
    </source>
</evidence>
<sequence>MKPGCSPLAQLDEERRGDTSLEIFDDPEESSQLERRKATNAFLKFEKQLESGKVSKRMENLKDDDEDEEDDLSERLALLDPEKRFSSSFTKSFAKAMASQTRMMKDIGKSLEIMGKRMSLLYSEYRLHALGRPSAANIWATIAIASSTTLRLIGTSSLSMVNDINDCSSLEGLDQERRGDMSLEIFDEPEKSQLEKRKDTNAFLKFEKKLESGKISKRLLNSQEDDEDEDDLIERLASLDPEKRFNAAFTKEAYKAAKSQQKFARSMANKFIQMGNSLIRHFG</sequence>
<dbReference type="EMBL" id="JAIZAY010000020">
    <property type="protein sequence ID" value="KAJ8022661.1"/>
    <property type="molecule type" value="Genomic_DNA"/>
</dbReference>
<evidence type="ECO:0000313" key="3">
    <source>
        <dbReference type="Proteomes" id="UP001152320"/>
    </source>
</evidence>
<proteinExistence type="predicted"/>
<accession>A0A9Q0YJQ1</accession>
<organism evidence="2 3">
    <name type="scientific">Holothuria leucospilota</name>
    <name type="common">Black long sea cucumber</name>
    <name type="synonym">Mertensiothuria leucospilota</name>
    <dbReference type="NCBI Taxonomy" id="206669"/>
    <lineage>
        <taxon>Eukaryota</taxon>
        <taxon>Metazoa</taxon>
        <taxon>Echinodermata</taxon>
        <taxon>Eleutherozoa</taxon>
        <taxon>Echinozoa</taxon>
        <taxon>Holothuroidea</taxon>
        <taxon>Aspidochirotacea</taxon>
        <taxon>Aspidochirotida</taxon>
        <taxon>Holothuriidae</taxon>
        <taxon>Holothuria</taxon>
    </lineage>
</organism>
<keyword evidence="3" id="KW-1185">Reference proteome</keyword>
<evidence type="ECO:0000256" key="1">
    <source>
        <dbReference type="SAM" id="MobiDB-lite"/>
    </source>
</evidence>